<gene>
    <name evidence="2" type="ORF">ABID26_005635</name>
</gene>
<comment type="caution">
    <text evidence="2">The sequence shown here is derived from an EMBL/GenBank/DDBJ whole genome shotgun (WGS) entry which is preliminary data.</text>
</comment>
<evidence type="ECO:0000313" key="3">
    <source>
        <dbReference type="Proteomes" id="UP001549036"/>
    </source>
</evidence>
<organism evidence="2 3">
    <name type="scientific">Mesorhizobium shonense</name>
    <dbReference type="NCBI Taxonomy" id="1209948"/>
    <lineage>
        <taxon>Bacteria</taxon>
        <taxon>Pseudomonadati</taxon>
        <taxon>Pseudomonadota</taxon>
        <taxon>Alphaproteobacteria</taxon>
        <taxon>Hyphomicrobiales</taxon>
        <taxon>Phyllobacteriaceae</taxon>
        <taxon>Mesorhizobium</taxon>
    </lineage>
</organism>
<reference evidence="2 3" key="1">
    <citation type="submission" date="2024-06" db="EMBL/GenBank/DDBJ databases">
        <title>Genomic Encyclopedia of Type Strains, Phase IV (KMG-IV): sequencing the most valuable type-strain genomes for metagenomic binning, comparative biology and taxonomic classification.</title>
        <authorList>
            <person name="Goeker M."/>
        </authorList>
    </citation>
    <scope>NUCLEOTIDE SEQUENCE [LARGE SCALE GENOMIC DNA]</scope>
    <source>
        <strain evidence="2 3">DSM 29846</strain>
    </source>
</reference>
<evidence type="ECO:0000256" key="1">
    <source>
        <dbReference type="SAM" id="SignalP"/>
    </source>
</evidence>
<feature type="signal peptide" evidence="1">
    <location>
        <begin position="1"/>
        <end position="23"/>
    </location>
</feature>
<evidence type="ECO:0000313" key="2">
    <source>
        <dbReference type="EMBL" id="MET3596218.1"/>
    </source>
</evidence>
<proteinExistence type="predicted"/>
<sequence>MKTLQTIAVMLCIGPLANSPVLARGYDGSRNDDQAMVAAASLPGLATAGSTAAGTVRAIQVAWNCPPGYVAGRYYRSCVLARRLSHPTSRPGAEQLSGAAAANRTCVAKGLVFAGDITIATHGGTCMCPPGLRSSAINNWASSPNECFP</sequence>
<keyword evidence="1" id="KW-0732">Signal</keyword>
<dbReference type="Proteomes" id="UP001549036">
    <property type="component" value="Unassembled WGS sequence"/>
</dbReference>
<feature type="chain" id="PRO_5046828965" evidence="1">
    <location>
        <begin position="24"/>
        <end position="149"/>
    </location>
</feature>
<keyword evidence="3" id="KW-1185">Reference proteome</keyword>
<protein>
    <submittedName>
        <fullName evidence="2">Uncharacterized protein</fullName>
    </submittedName>
</protein>
<name>A0ABV2I057_9HYPH</name>
<dbReference type="EMBL" id="JBEPLM010000013">
    <property type="protein sequence ID" value="MET3596218.1"/>
    <property type="molecule type" value="Genomic_DNA"/>
</dbReference>
<accession>A0ABV2I057</accession>